<keyword evidence="1" id="KW-0489">Methyltransferase</keyword>
<gene>
    <name evidence="1" type="ORF">K8G79_05675</name>
</gene>
<dbReference type="EMBL" id="JAIOIU010000065">
    <property type="protein sequence ID" value="MBZ0159609.1"/>
    <property type="molecule type" value="Genomic_DNA"/>
</dbReference>
<name>A0AAJ1AH33_9BACT</name>
<accession>A0AAJ1AH33</accession>
<evidence type="ECO:0000313" key="2">
    <source>
        <dbReference type="Proteomes" id="UP001197609"/>
    </source>
</evidence>
<dbReference type="GO" id="GO:0008168">
    <property type="term" value="F:methyltransferase activity"/>
    <property type="evidence" value="ECO:0007669"/>
    <property type="project" value="UniProtKB-KW"/>
</dbReference>
<dbReference type="InterPro" id="IPR029063">
    <property type="entry name" value="SAM-dependent_MTases_sf"/>
</dbReference>
<evidence type="ECO:0000313" key="1">
    <source>
        <dbReference type="EMBL" id="MBZ0159609.1"/>
    </source>
</evidence>
<dbReference type="Proteomes" id="UP001197609">
    <property type="component" value="Unassembled WGS sequence"/>
</dbReference>
<organism evidence="1 2">
    <name type="scientific">Candidatus Methylomirabilis tolerans</name>
    <dbReference type="NCBI Taxonomy" id="3123416"/>
    <lineage>
        <taxon>Bacteria</taxon>
        <taxon>Candidatus Methylomirabilota</taxon>
        <taxon>Candidatus Methylomirabilia</taxon>
        <taxon>Candidatus Methylomirabilales</taxon>
        <taxon>Candidatus Methylomirabilaceae</taxon>
        <taxon>Candidatus Methylomirabilis</taxon>
    </lineage>
</organism>
<dbReference type="NCBIfam" id="TIGR03587">
    <property type="entry name" value="Pse_Me-ase"/>
    <property type="match status" value="1"/>
</dbReference>
<keyword evidence="1" id="KW-0808">Transferase</keyword>
<sequence>MSKYQTEQERFWAGEFGDQYIDRNRDRTIIAGNLALFGKILQRTQSVRSAIEFGANIGLNLEALRLLVPGIALFAVEINAKAVGALEKLGGIVIHAQSMLDFQPQAQYDLVLIKGVLIHINPERLSEVYDRLRQSARRYICIVEYYNPTPVEVPYRGNRDRLFKRDFAGEMLDRFVDLRLVDYGFAYHRDPNFPQDDGNWFLLEKAAQ</sequence>
<dbReference type="InterPro" id="IPR020027">
    <property type="entry name" value="Pseudamin_synth-assoc_MeTrfase"/>
</dbReference>
<dbReference type="AlphaFoldDB" id="A0AAJ1AH33"/>
<reference evidence="1 2" key="1">
    <citation type="journal article" date="2021" name="bioRxiv">
        <title>Unraveling nitrogen, sulfur and carbon metabolic pathways and microbial community transcriptional responses to substrate deprivation and toxicity stresses in a bioreactor mimicking anoxic brackish coastal sediment conditions.</title>
        <authorList>
            <person name="Martins P.D."/>
            <person name="Echeveste M.J."/>
            <person name="Arshad A."/>
            <person name="Kurth J."/>
            <person name="Ouboter H."/>
            <person name="Jetten M.S.M."/>
            <person name="Welte C.U."/>
        </authorList>
    </citation>
    <scope>NUCLEOTIDE SEQUENCE [LARGE SCALE GENOMIC DNA]</scope>
    <source>
        <strain evidence="1">MAG_38</strain>
    </source>
</reference>
<comment type="caution">
    <text evidence="1">The sequence shown here is derived from an EMBL/GenBank/DDBJ whole genome shotgun (WGS) entry which is preliminary data.</text>
</comment>
<proteinExistence type="predicted"/>
<dbReference type="GO" id="GO:0032259">
    <property type="term" value="P:methylation"/>
    <property type="evidence" value="ECO:0007669"/>
    <property type="project" value="UniProtKB-KW"/>
</dbReference>
<dbReference type="SUPFAM" id="SSF53335">
    <property type="entry name" value="S-adenosyl-L-methionine-dependent methyltransferases"/>
    <property type="match status" value="1"/>
</dbReference>
<dbReference type="Gene3D" id="3.40.50.150">
    <property type="entry name" value="Vaccinia Virus protein VP39"/>
    <property type="match status" value="1"/>
</dbReference>
<protein>
    <submittedName>
        <fullName evidence="1">Pseudaminic acid biosynthesis-associated methylase</fullName>
    </submittedName>
</protein>